<proteinExistence type="predicted"/>
<gene>
    <name evidence="1" type="ORF">MLD38_038319</name>
</gene>
<name>A0ACB9KZ68_9MYRT</name>
<keyword evidence="2" id="KW-1185">Reference proteome</keyword>
<evidence type="ECO:0000313" key="1">
    <source>
        <dbReference type="EMBL" id="KAI4302595.1"/>
    </source>
</evidence>
<dbReference type="Proteomes" id="UP001057402">
    <property type="component" value="Chromosome 12"/>
</dbReference>
<evidence type="ECO:0000313" key="2">
    <source>
        <dbReference type="Proteomes" id="UP001057402"/>
    </source>
</evidence>
<sequence length="470" mass="52822">MGYFPASWRWRNTVWSLIKTQLLQTASTNQSVESIMSPQQEVPVKPQFNSALEISGKRDVKSRGASNKKSRFHGNIIAYDPVSYEEEQEEVVQDQNAGMLGYQGNHLAEDGESLNNGSFIATIAGLYSANSRYENCRDSDDECDYWVDSVERDLVDEVEELNDFDDDDDDGDRDGDITAHTDEINQMSYSPNPAGRRTRSHIPPVLRPIENLAQWEAVKVKGTGLNIPPVLRPVENLAQWKALKAMGSRSRIPPVLRPVENLAQWKALKAKGSRSRIPPVLRPVKNLAQWNALKTKGKRSHVPPVLRPVENLAQWNALKAEDTCSHIPPVLRPVENLDQWNALKAEDTRSRIPPVLRPVENLAQWNALKAEDTRSRIPPVLRPVENLAQWNALKAEDTRSRIPPVLRPVENLTQWKALKAEGTRDISSKQRKKRAKGPTQEMLVVAGLSTWSVSPETASKCSSEGNSRHQ</sequence>
<dbReference type="EMBL" id="CM042891">
    <property type="protein sequence ID" value="KAI4302595.1"/>
    <property type="molecule type" value="Genomic_DNA"/>
</dbReference>
<reference evidence="2" key="1">
    <citation type="journal article" date="2023" name="Front. Plant Sci.">
        <title>Chromosomal-level genome assembly of Melastoma candidum provides insights into trichome evolution.</title>
        <authorList>
            <person name="Zhong Y."/>
            <person name="Wu W."/>
            <person name="Sun C."/>
            <person name="Zou P."/>
            <person name="Liu Y."/>
            <person name="Dai S."/>
            <person name="Zhou R."/>
        </authorList>
    </citation>
    <scope>NUCLEOTIDE SEQUENCE [LARGE SCALE GENOMIC DNA]</scope>
</reference>
<comment type="caution">
    <text evidence="1">The sequence shown here is derived from an EMBL/GenBank/DDBJ whole genome shotgun (WGS) entry which is preliminary data.</text>
</comment>
<protein>
    <submittedName>
        <fullName evidence="1">Uncharacterized protein</fullName>
    </submittedName>
</protein>
<organism evidence="1 2">
    <name type="scientific">Melastoma candidum</name>
    <dbReference type="NCBI Taxonomy" id="119954"/>
    <lineage>
        <taxon>Eukaryota</taxon>
        <taxon>Viridiplantae</taxon>
        <taxon>Streptophyta</taxon>
        <taxon>Embryophyta</taxon>
        <taxon>Tracheophyta</taxon>
        <taxon>Spermatophyta</taxon>
        <taxon>Magnoliopsida</taxon>
        <taxon>eudicotyledons</taxon>
        <taxon>Gunneridae</taxon>
        <taxon>Pentapetalae</taxon>
        <taxon>rosids</taxon>
        <taxon>malvids</taxon>
        <taxon>Myrtales</taxon>
        <taxon>Melastomataceae</taxon>
        <taxon>Melastomatoideae</taxon>
        <taxon>Melastomateae</taxon>
        <taxon>Melastoma</taxon>
    </lineage>
</organism>
<accession>A0ACB9KZ68</accession>